<organism evidence="2">
    <name type="scientific">viral metagenome</name>
    <dbReference type="NCBI Taxonomy" id="1070528"/>
    <lineage>
        <taxon>unclassified sequences</taxon>
        <taxon>metagenomes</taxon>
        <taxon>organismal metagenomes</taxon>
    </lineage>
</organism>
<protein>
    <submittedName>
        <fullName evidence="2">Uncharacterized protein</fullName>
    </submittedName>
</protein>
<name>A0A6M3LJX3_9ZZZZ</name>
<evidence type="ECO:0000313" key="2">
    <source>
        <dbReference type="EMBL" id="QJA93604.1"/>
    </source>
</evidence>
<dbReference type="EMBL" id="MT141819">
    <property type="protein sequence ID" value="QJA70766.1"/>
    <property type="molecule type" value="Genomic_DNA"/>
</dbReference>
<evidence type="ECO:0000313" key="1">
    <source>
        <dbReference type="EMBL" id="QJA70766.1"/>
    </source>
</evidence>
<dbReference type="EMBL" id="MT143162">
    <property type="protein sequence ID" value="QJA93604.1"/>
    <property type="molecule type" value="Genomic_DNA"/>
</dbReference>
<dbReference type="AlphaFoldDB" id="A0A6M3LJX3"/>
<proteinExistence type="predicted"/>
<sequence>MHDYSAGDFLEDIRIYSIPLGNKFNSYTKHLVTATFIEDNTQVSLDDDFIYQSHSIETKSYCPLCEGEICISFIITSVTGDRVLAEYCPDCELLYRTRIIGVLDNFGNYTPKEGV</sequence>
<accession>A0A6M3LJX3</accession>
<reference evidence="2" key="1">
    <citation type="submission" date="2020-03" db="EMBL/GenBank/DDBJ databases">
        <title>The deep terrestrial virosphere.</title>
        <authorList>
            <person name="Holmfeldt K."/>
            <person name="Nilsson E."/>
            <person name="Simone D."/>
            <person name="Lopez-Fernandez M."/>
            <person name="Wu X."/>
            <person name="de Brujin I."/>
            <person name="Lundin D."/>
            <person name="Andersson A."/>
            <person name="Bertilsson S."/>
            <person name="Dopson M."/>
        </authorList>
    </citation>
    <scope>NUCLEOTIDE SEQUENCE</scope>
    <source>
        <strain evidence="1">MM415A03563</strain>
        <strain evidence="2">MM415B04179</strain>
    </source>
</reference>
<gene>
    <name evidence="1" type="ORF">MM415A03563_0006</name>
    <name evidence="2" type="ORF">MM415B04179_0012</name>
</gene>